<feature type="transmembrane region" description="Helical" evidence="10">
    <location>
        <begin position="364"/>
        <end position="385"/>
    </location>
</feature>
<proteinExistence type="predicted"/>
<feature type="domain" description="NADH-Ubiquinone oxidoreductase (complex I) chain 5 N-terminal" evidence="12">
    <location>
        <begin position="61"/>
        <end position="108"/>
    </location>
</feature>
<dbReference type="Pfam" id="PF00662">
    <property type="entry name" value="Proton_antipo_N"/>
    <property type="match status" value="1"/>
</dbReference>
<evidence type="ECO:0000256" key="7">
    <source>
        <dbReference type="ARBA" id="ARBA00023065"/>
    </source>
</evidence>
<feature type="transmembrane region" description="Helical" evidence="10">
    <location>
        <begin position="162"/>
        <end position="187"/>
    </location>
</feature>
<evidence type="ECO:0000259" key="15">
    <source>
        <dbReference type="Pfam" id="PF20501"/>
    </source>
</evidence>
<feature type="domain" description="Na+/H+ antiporter MnhB subunit-related protein" evidence="13">
    <location>
        <begin position="813"/>
        <end position="935"/>
    </location>
</feature>
<feature type="transmembrane region" description="Helical" evidence="10">
    <location>
        <begin position="130"/>
        <end position="150"/>
    </location>
</feature>
<keyword evidence="8 10" id="KW-0472">Membrane</keyword>
<feature type="domain" description="MrpA C-terminal/MbhD" evidence="14">
    <location>
        <begin position="608"/>
        <end position="670"/>
    </location>
</feature>
<feature type="transmembrane region" description="Helical" evidence="10">
    <location>
        <begin position="267"/>
        <end position="287"/>
    </location>
</feature>
<dbReference type="Pfam" id="PF04039">
    <property type="entry name" value="MnhB"/>
    <property type="match status" value="1"/>
</dbReference>
<feature type="transmembrane region" description="Helical" evidence="10">
    <location>
        <begin position="563"/>
        <end position="583"/>
    </location>
</feature>
<feature type="domain" description="MrpA C-terminal/MbhE" evidence="15">
    <location>
        <begin position="687"/>
        <end position="761"/>
    </location>
</feature>
<evidence type="ECO:0000256" key="1">
    <source>
        <dbReference type="ARBA" id="ARBA00004651"/>
    </source>
</evidence>
<feature type="transmembrane region" description="Helical" evidence="10">
    <location>
        <begin position="688"/>
        <end position="707"/>
    </location>
</feature>
<dbReference type="InterPro" id="IPR007182">
    <property type="entry name" value="MnhB"/>
</dbReference>
<evidence type="ECO:0000313" key="17">
    <source>
        <dbReference type="Proteomes" id="UP001442841"/>
    </source>
</evidence>
<keyword evidence="5 9" id="KW-0812">Transmembrane</keyword>
<keyword evidence="3" id="KW-0050">Antiport</keyword>
<reference evidence="16 17" key="1">
    <citation type="submission" date="2024-04" db="EMBL/GenBank/DDBJ databases">
        <title>Isolation of an actinomycete strain from pig manure.</title>
        <authorList>
            <person name="Gong T."/>
            <person name="Yu Z."/>
            <person name="An M."/>
            <person name="Wei C."/>
            <person name="Yang W."/>
            <person name="Liu L."/>
        </authorList>
    </citation>
    <scope>NUCLEOTIDE SEQUENCE [LARGE SCALE GENOMIC DNA]</scope>
    <source>
        <strain evidence="16 17">ZF39</strain>
    </source>
</reference>
<keyword evidence="17" id="KW-1185">Reference proteome</keyword>
<feature type="transmembrane region" description="Helical" evidence="10">
    <location>
        <begin position="405"/>
        <end position="426"/>
    </location>
</feature>
<dbReference type="RefSeq" id="WP_425310054.1">
    <property type="nucleotide sequence ID" value="NZ_CP154795.1"/>
</dbReference>
<feature type="transmembrane region" description="Helical" evidence="10">
    <location>
        <begin position="648"/>
        <end position="667"/>
    </location>
</feature>
<evidence type="ECO:0000256" key="5">
    <source>
        <dbReference type="ARBA" id="ARBA00022692"/>
    </source>
</evidence>
<dbReference type="EMBL" id="CP154795">
    <property type="protein sequence ID" value="XAN08629.1"/>
    <property type="molecule type" value="Genomic_DNA"/>
</dbReference>
<feature type="transmembrane region" description="Helical" evidence="10">
    <location>
        <begin position="489"/>
        <end position="514"/>
    </location>
</feature>
<dbReference type="InterPro" id="IPR050616">
    <property type="entry name" value="CPA3_Na-H_Antiporter_A"/>
</dbReference>
<organism evidence="16 17">
    <name type="scientific">Ammonicoccus fulvus</name>
    <dbReference type="NCBI Taxonomy" id="3138240"/>
    <lineage>
        <taxon>Bacteria</taxon>
        <taxon>Bacillati</taxon>
        <taxon>Actinomycetota</taxon>
        <taxon>Actinomycetes</taxon>
        <taxon>Propionibacteriales</taxon>
        <taxon>Propionibacteriaceae</taxon>
        <taxon>Ammonicoccus</taxon>
    </lineage>
</organism>
<dbReference type="NCBIfam" id="NF009284">
    <property type="entry name" value="PRK12644.1"/>
    <property type="match status" value="1"/>
</dbReference>
<feature type="transmembrane region" description="Helical" evidence="10">
    <location>
        <begin position="914"/>
        <end position="938"/>
    </location>
</feature>
<gene>
    <name evidence="16" type="ORF">AADG42_15400</name>
</gene>
<name>A0ABZ3FV80_9ACTN</name>
<dbReference type="Pfam" id="PF20501">
    <property type="entry name" value="MbhE"/>
    <property type="match status" value="1"/>
</dbReference>
<sequence>MLALLVIHFCAYALAPFLIRVFGPRGFWVLAIPNVVTAGWALAQAPALLQGATPTQTWSWIPSIVMSIDLRLDVLSWVMTLIISIIGLLVLIYCSGYFGPKEPDLERFGAHLTAFSGVMLGLVWSDNLLLLYLFWELTTVLSYLLVGHLSHKEESRQAATQALVVTTFGGLAMLVGMVILGFAAGTYRVSEIVANPPAASAAVAVAVVLILLGAVSKSALVPFHFWLPGAMAAPTPVSAYLHAAAMVKAGIFLVARFSPAFSDRLEWLITCLVLGGLTMVIGGYRALRQHDLKLLLAYGTVSQLGFLVILFGTGTQNAALAGMTMLVSHAVFKAALFLTVGAIDHATGTRDLRVLDGLGRRMPVLMVCSILAAASMAGVPPLLGFVGKEAAYGALLHGEAPFSRIVLGVVVLGSVLTFAYSARFLWGAWGPGPEAEKPTETHDNPLAVTAVPVTLGALSLLLAPPSALAEPMLGLWTGLFPKEEYAAHLGLWHGLNLVLLLSLATLALGALLFAARVHIENFQREAPHVPAAISAYRAIMKGLDRLSLEITGVLFKGSLPLSLSLILLVFIGFPGLTMALAALDVFNAGIPVGIVWFETPAQLLVAIVVAMGAVATVLSLRRFRAVFLVGVTGYGSALLFLLHGAPDLALTQVLVETVSLVVFVLVLRRFSGRFPDVMSVRDRVWRTSLGVLSGGVMTGVALIASMARTALPDSTNMPVSAYEFGGGLNVVNVILVDIRAWDTMGEVSVVLVAATGVASLIFLQSTNLSRLRINLAAMRAKRFEHRRTGGTTADAGWLSEIQALPIERRSLMFEVITRVIFHTVMLWSLYLLFTGHNDPGGGFAGGLVAGLGLTIRYLAGGAAELRAAMPVMPGALLGSGLFLSAGAGFVSMLAGGSVLESWTFDIPVPLIGNIHIVTSMFFDIGVYLVVLGLMLDILRSLGSSLDYRIAEAEGRAIEPGTYEPMGERR</sequence>
<dbReference type="InterPro" id="IPR001516">
    <property type="entry name" value="Proton_antipo_N"/>
</dbReference>
<evidence type="ECO:0000256" key="9">
    <source>
        <dbReference type="RuleBase" id="RU000320"/>
    </source>
</evidence>
<feature type="transmembrane region" description="Helical" evidence="10">
    <location>
        <begin position="294"/>
        <end position="312"/>
    </location>
</feature>
<evidence type="ECO:0000256" key="6">
    <source>
        <dbReference type="ARBA" id="ARBA00022989"/>
    </source>
</evidence>
<dbReference type="PRINTS" id="PR01434">
    <property type="entry name" value="NADHDHGNASE5"/>
</dbReference>
<dbReference type="Pfam" id="PF00361">
    <property type="entry name" value="Proton_antipo_M"/>
    <property type="match status" value="1"/>
</dbReference>
<keyword evidence="2" id="KW-0813">Transport</keyword>
<evidence type="ECO:0000313" key="16">
    <source>
        <dbReference type="EMBL" id="XAN08629.1"/>
    </source>
</evidence>
<feature type="transmembrane region" description="Helical" evidence="10">
    <location>
        <begin position="446"/>
        <end position="469"/>
    </location>
</feature>
<feature type="domain" description="NADH:quinone oxidoreductase/Mrp antiporter transmembrane" evidence="11">
    <location>
        <begin position="125"/>
        <end position="401"/>
    </location>
</feature>
<evidence type="ECO:0000256" key="2">
    <source>
        <dbReference type="ARBA" id="ARBA00022448"/>
    </source>
</evidence>
<protein>
    <submittedName>
        <fullName evidence="16">Na+/H+ antiporter subunit A</fullName>
    </submittedName>
</protein>
<dbReference type="Proteomes" id="UP001442841">
    <property type="component" value="Chromosome"/>
</dbReference>
<dbReference type="InterPro" id="IPR001750">
    <property type="entry name" value="ND/Mrp_TM"/>
</dbReference>
<keyword evidence="7" id="KW-0406">Ion transport</keyword>
<comment type="subcellular location">
    <subcellularLocation>
        <location evidence="1">Cell membrane</location>
        <topology evidence="1">Multi-pass membrane protein</topology>
    </subcellularLocation>
    <subcellularLocation>
        <location evidence="9">Membrane</location>
        <topology evidence="9">Multi-pass membrane protein</topology>
    </subcellularLocation>
</comment>
<dbReference type="InterPro" id="IPR046806">
    <property type="entry name" value="MrpA_C/MbhE"/>
</dbReference>
<evidence type="ECO:0000256" key="4">
    <source>
        <dbReference type="ARBA" id="ARBA00022475"/>
    </source>
</evidence>
<keyword evidence="4" id="KW-1003">Cell membrane</keyword>
<feature type="transmembrane region" description="Helical" evidence="10">
    <location>
        <begin position="108"/>
        <end position="124"/>
    </location>
</feature>
<feature type="transmembrane region" description="Helical" evidence="10">
    <location>
        <begin position="74"/>
        <end position="96"/>
    </location>
</feature>
<evidence type="ECO:0000256" key="8">
    <source>
        <dbReference type="ARBA" id="ARBA00023136"/>
    </source>
</evidence>
<dbReference type="Pfam" id="PF13244">
    <property type="entry name" value="MbhD"/>
    <property type="match status" value="1"/>
</dbReference>
<evidence type="ECO:0000259" key="12">
    <source>
        <dbReference type="Pfam" id="PF00662"/>
    </source>
</evidence>
<feature type="transmembrane region" description="Helical" evidence="10">
    <location>
        <begin position="839"/>
        <end position="859"/>
    </location>
</feature>
<feature type="transmembrane region" description="Helical" evidence="10">
    <location>
        <begin position="625"/>
        <end position="642"/>
    </location>
</feature>
<feature type="transmembrane region" description="Helical" evidence="10">
    <location>
        <begin position="747"/>
        <end position="763"/>
    </location>
</feature>
<dbReference type="InterPro" id="IPR025383">
    <property type="entry name" value="MrpA_C/MbhD"/>
</dbReference>
<keyword evidence="6 10" id="KW-1133">Transmembrane helix</keyword>
<evidence type="ECO:0000259" key="11">
    <source>
        <dbReference type="Pfam" id="PF00361"/>
    </source>
</evidence>
<feature type="transmembrane region" description="Helical" evidence="10">
    <location>
        <begin position="199"/>
        <end position="227"/>
    </location>
</feature>
<dbReference type="PANTHER" id="PTHR43373">
    <property type="entry name" value="NA(+)/H(+) ANTIPORTER SUBUNIT"/>
    <property type="match status" value="1"/>
</dbReference>
<evidence type="ECO:0000256" key="10">
    <source>
        <dbReference type="SAM" id="Phobius"/>
    </source>
</evidence>
<evidence type="ECO:0000256" key="3">
    <source>
        <dbReference type="ARBA" id="ARBA00022449"/>
    </source>
</evidence>
<feature type="transmembrane region" description="Helical" evidence="10">
    <location>
        <begin position="871"/>
        <end position="894"/>
    </location>
</feature>
<feature type="transmembrane region" description="Helical" evidence="10">
    <location>
        <begin position="318"/>
        <end position="343"/>
    </location>
</feature>
<accession>A0ABZ3FV80</accession>
<feature type="transmembrane region" description="Helical" evidence="10">
    <location>
        <begin position="603"/>
        <end position="620"/>
    </location>
</feature>
<evidence type="ECO:0000259" key="13">
    <source>
        <dbReference type="Pfam" id="PF04039"/>
    </source>
</evidence>
<feature type="transmembrane region" description="Helical" evidence="10">
    <location>
        <begin position="815"/>
        <end position="833"/>
    </location>
</feature>
<evidence type="ECO:0000259" key="14">
    <source>
        <dbReference type="Pfam" id="PF13244"/>
    </source>
</evidence>
<dbReference type="PANTHER" id="PTHR43373:SF1">
    <property type="entry name" value="NA(+)_H(+) ANTIPORTER SUBUNIT A"/>
    <property type="match status" value="1"/>
</dbReference>